<dbReference type="SMART" id="SM01057">
    <property type="entry name" value="Carb_anhydrase"/>
    <property type="match status" value="1"/>
</dbReference>
<dbReference type="PATRIC" id="fig|137591.24.peg.1599"/>
<dbReference type="SUPFAM" id="SSF51069">
    <property type="entry name" value="Carbonic anhydrase"/>
    <property type="match status" value="1"/>
</dbReference>
<evidence type="ECO:0000313" key="17">
    <source>
        <dbReference type="Proteomes" id="UP000032289"/>
    </source>
</evidence>
<dbReference type="InterPro" id="IPR018338">
    <property type="entry name" value="Carbonic_anhydrase_a-class_CS"/>
</dbReference>
<dbReference type="AlphaFoldDB" id="A0A0D1JP57"/>
<keyword evidence="7 10" id="KW-0862">Zinc</keyword>
<evidence type="ECO:0000313" key="19">
    <source>
        <dbReference type="Proteomes" id="UP000320012"/>
    </source>
</evidence>
<dbReference type="EC" id="4.2.1.1" evidence="4 10"/>
<evidence type="ECO:0000313" key="18">
    <source>
        <dbReference type="Proteomes" id="UP000244870"/>
    </source>
</evidence>
<evidence type="ECO:0000256" key="4">
    <source>
        <dbReference type="ARBA" id="ARBA00012925"/>
    </source>
</evidence>
<dbReference type="CDD" id="cd03124">
    <property type="entry name" value="alpha_CA_prokaryotic_like"/>
    <property type="match status" value="1"/>
</dbReference>
<evidence type="ECO:0000313" key="14">
    <source>
        <dbReference type="EMBL" id="KIU23028.1"/>
    </source>
</evidence>
<dbReference type="EMBL" id="CP020928">
    <property type="protein sequence ID" value="AWF96148.1"/>
    <property type="molecule type" value="Genomic_DNA"/>
</dbReference>
<dbReference type="InterPro" id="IPR036398">
    <property type="entry name" value="CA_dom_sf"/>
</dbReference>
<accession>A0A0D1JP57</accession>
<dbReference type="OrthoDB" id="5327615at2"/>
<comment type="cofactor">
    <cofactor evidence="1 10">
        <name>Zn(2+)</name>
        <dbReference type="ChEBI" id="CHEBI:29105"/>
    </cofactor>
</comment>
<dbReference type="EMBL" id="JWHT01000037">
    <property type="protein sequence ID" value="KIU23028.1"/>
    <property type="molecule type" value="Genomic_DNA"/>
</dbReference>
<dbReference type="GO" id="GO:0008270">
    <property type="term" value="F:zinc ion binding"/>
    <property type="evidence" value="ECO:0007669"/>
    <property type="project" value="UniProtKB-UniRule"/>
</dbReference>
<keyword evidence="16" id="KW-1185">Reference proteome</keyword>
<evidence type="ECO:0000313" key="16">
    <source>
        <dbReference type="Proteomes" id="UP000032287"/>
    </source>
</evidence>
<dbReference type="EMBL" id="JWHU01000023">
    <property type="protein sequence ID" value="KIU20193.1"/>
    <property type="molecule type" value="Genomic_DNA"/>
</dbReference>
<proteinExistence type="inferred from homology"/>
<evidence type="ECO:0000256" key="7">
    <source>
        <dbReference type="ARBA" id="ARBA00022833"/>
    </source>
</evidence>
<evidence type="ECO:0000256" key="6">
    <source>
        <dbReference type="ARBA" id="ARBA00022723"/>
    </source>
</evidence>
<evidence type="ECO:0000256" key="8">
    <source>
        <dbReference type="ARBA" id="ARBA00023239"/>
    </source>
</evidence>
<dbReference type="Proteomes" id="UP000032287">
    <property type="component" value="Unassembled WGS sequence"/>
</dbReference>
<comment type="function">
    <text evidence="2 10">Reversible hydration of carbon dioxide.</text>
</comment>
<reference evidence="15 19" key="3">
    <citation type="submission" date="2019-07" db="EMBL/GenBank/DDBJ databases">
        <title>Genome sequence of Weissella cibaria GK1.</title>
        <authorList>
            <person name="Choi H.-J."/>
        </authorList>
    </citation>
    <scope>NUCLEOTIDE SEQUENCE [LARGE SCALE GENOMIC DNA]</scope>
    <source>
        <strain evidence="15 19">GK1</strain>
    </source>
</reference>
<keyword evidence="6 10" id="KW-0479">Metal-binding</keyword>
<evidence type="ECO:0000256" key="1">
    <source>
        <dbReference type="ARBA" id="ARBA00001947"/>
    </source>
</evidence>
<comment type="similarity">
    <text evidence="3 10">Belongs to the alpha-carbonic anhydrase family.</text>
</comment>
<dbReference type="EMBL" id="VNHC01000002">
    <property type="protein sequence ID" value="TVV27874.1"/>
    <property type="molecule type" value="Genomic_DNA"/>
</dbReference>
<dbReference type="RefSeq" id="WP_043708240.1">
    <property type="nucleotide sequence ID" value="NZ_CP012873.1"/>
</dbReference>
<name>A0A0D1JP57_9LACO</name>
<dbReference type="GO" id="GO:0004089">
    <property type="term" value="F:carbonate dehydratase activity"/>
    <property type="evidence" value="ECO:0007669"/>
    <property type="project" value="UniProtKB-UniRule"/>
</dbReference>
<dbReference type="STRING" id="137591.AO080_05530"/>
<feature type="domain" description="Alpha-carbonic anhydrase" evidence="11">
    <location>
        <begin position="2"/>
        <end position="209"/>
    </location>
</feature>
<reference evidence="16 17" key="1">
    <citation type="journal article" date="2015" name="Microbiology (Mosc.)">
        <title>Genomics of the Weissella cibaria species with an examination of its metabolic traits.</title>
        <authorList>
            <person name="Lynch K.M."/>
            <person name="Lucid A."/>
            <person name="Arendt E.K."/>
            <person name="Sleator R.D."/>
            <person name="Lucey B."/>
            <person name="Coffey A."/>
        </authorList>
    </citation>
    <scope>NUCLEOTIDE SEQUENCE [LARGE SCALE GENOMIC DNA]</scope>
    <source>
        <strain evidence="14 17">AB3b</strain>
        <strain evidence="13 16">MG1</strain>
    </source>
</reference>
<evidence type="ECO:0000259" key="11">
    <source>
        <dbReference type="PROSITE" id="PS51144"/>
    </source>
</evidence>
<dbReference type="Pfam" id="PF00194">
    <property type="entry name" value="Carb_anhydrase"/>
    <property type="match status" value="1"/>
</dbReference>
<dbReference type="PANTHER" id="PTHR18952:SF265">
    <property type="entry name" value="CARBONIC ANHYDRASE"/>
    <property type="match status" value="1"/>
</dbReference>
<dbReference type="Proteomes" id="UP000320012">
    <property type="component" value="Unassembled WGS sequence"/>
</dbReference>
<evidence type="ECO:0000256" key="3">
    <source>
        <dbReference type="ARBA" id="ARBA00010718"/>
    </source>
</evidence>
<dbReference type="PANTHER" id="PTHR18952">
    <property type="entry name" value="CARBONIC ANHYDRASE"/>
    <property type="match status" value="1"/>
</dbReference>
<reference evidence="12 18" key="2">
    <citation type="submission" date="2017-04" db="EMBL/GenBank/DDBJ databases">
        <title>Weissella cibaria strain m2 complete genome.</title>
        <authorList>
            <person name="Pan Q."/>
            <person name="Tan M."/>
            <person name="Yao F."/>
            <person name="Su S."/>
        </authorList>
    </citation>
    <scope>NUCLEOTIDE SEQUENCE [LARGE SCALE GENOMIC DNA]</scope>
    <source>
        <strain evidence="12 18">M2</strain>
    </source>
</reference>
<sequence>MQKLNYDAQESWSMTSGRMQSPIAIRTAETDLIDYPASLNLAYDFTGQYVHDTGQGVEIGLTGTAVIANRPFQLQQFHIHAPSEHTLDGKQFDAEVHFVHQAPDGRQAVIGVFLQIGQASKTFATILSRINDDHSFKCDVTDILPTNRSYYHYIGSLTTPPLSENVEWYILAQPMTISADQLAAFHVHYDYNNRHIQPLNGRPVLYYNA</sequence>
<dbReference type="KEGG" id="wcb:AO080_05530"/>
<protein>
    <recommendedName>
        <fullName evidence="5 10">Carbonic anhydrase</fullName>
        <ecNumber evidence="4 10">4.2.1.1</ecNumber>
    </recommendedName>
</protein>
<evidence type="ECO:0000256" key="2">
    <source>
        <dbReference type="ARBA" id="ARBA00002904"/>
    </source>
</evidence>
<evidence type="ECO:0000256" key="5">
    <source>
        <dbReference type="ARBA" id="ARBA00014628"/>
    </source>
</evidence>
<dbReference type="eggNOG" id="COG3338">
    <property type="taxonomic scope" value="Bacteria"/>
</dbReference>
<dbReference type="InterPro" id="IPR023561">
    <property type="entry name" value="Carbonic_anhydrase_a-class"/>
</dbReference>
<dbReference type="Proteomes" id="UP000244870">
    <property type="component" value="Chromosome"/>
</dbReference>
<evidence type="ECO:0000313" key="13">
    <source>
        <dbReference type="EMBL" id="KIU20193.1"/>
    </source>
</evidence>
<comment type="catalytic activity">
    <reaction evidence="9 10">
        <text>hydrogencarbonate + H(+) = CO2 + H2O</text>
        <dbReference type="Rhea" id="RHEA:10748"/>
        <dbReference type="ChEBI" id="CHEBI:15377"/>
        <dbReference type="ChEBI" id="CHEBI:15378"/>
        <dbReference type="ChEBI" id="CHEBI:16526"/>
        <dbReference type="ChEBI" id="CHEBI:17544"/>
        <dbReference type="EC" id="4.2.1.1"/>
    </reaction>
</comment>
<dbReference type="InterPro" id="IPR001148">
    <property type="entry name" value="CA_dom"/>
</dbReference>
<gene>
    <name evidence="14" type="primary">cah</name>
    <name evidence="14" type="ORF">ab3b_01635</name>
    <name evidence="12" type="ORF">B6254_1766</name>
    <name evidence="15" type="ORF">FO435_08250</name>
    <name evidence="13" type="ORF">QX99_01235</name>
</gene>
<dbReference type="InterPro" id="IPR041891">
    <property type="entry name" value="Alpha_CA_prokaryot-like"/>
</dbReference>
<dbReference type="Gene3D" id="3.10.200.10">
    <property type="entry name" value="Alpha carbonic anhydrase"/>
    <property type="match status" value="1"/>
</dbReference>
<evidence type="ECO:0000256" key="9">
    <source>
        <dbReference type="ARBA" id="ARBA00048348"/>
    </source>
</evidence>
<evidence type="ECO:0000256" key="10">
    <source>
        <dbReference type="RuleBase" id="RU367011"/>
    </source>
</evidence>
<dbReference type="PROSITE" id="PS51144">
    <property type="entry name" value="ALPHA_CA_2"/>
    <property type="match status" value="1"/>
</dbReference>
<organism evidence="14 17">
    <name type="scientific">Weissella cibaria</name>
    <dbReference type="NCBI Taxonomy" id="137591"/>
    <lineage>
        <taxon>Bacteria</taxon>
        <taxon>Bacillati</taxon>
        <taxon>Bacillota</taxon>
        <taxon>Bacilli</taxon>
        <taxon>Lactobacillales</taxon>
        <taxon>Lactobacillaceae</taxon>
        <taxon>Weissella</taxon>
    </lineage>
</organism>
<dbReference type="Proteomes" id="UP000032289">
    <property type="component" value="Unassembled WGS sequence"/>
</dbReference>
<evidence type="ECO:0000313" key="15">
    <source>
        <dbReference type="EMBL" id="TVV27874.1"/>
    </source>
</evidence>
<dbReference type="PROSITE" id="PS00162">
    <property type="entry name" value="ALPHA_CA_1"/>
    <property type="match status" value="1"/>
</dbReference>
<keyword evidence="8 10" id="KW-0456">Lyase</keyword>
<evidence type="ECO:0000313" key="12">
    <source>
        <dbReference type="EMBL" id="AWF96148.1"/>
    </source>
</evidence>